<keyword evidence="5 10" id="KW-0547">Nucleotide-binding</keyword>
<evidence type="ECO:0000313" key="13">
    <source>
        <dbReference type="Proteomes" id="UP000002030"/>
    </source>
</evidence>
<evidence type="ECO:0000313" key="12">
    <source>
        <dbReference type="EMBL" id="ACZ19183.1"/>
    </source>
</evidence>
<evidence type="ECO:0000259" key="11">
    <source>
        <dbReference type="PROSITE" id="PS51706"/>
    </source>
</evidence>
<evidence type="ECO:0000256" key="7">
    <source>
        <dbReference type="ARBA" id="ARBA00023134"/>
    </source>
</evidence>
<evidence type="ECO:0000256" key="8">
    <source>
        <dbReference type="ARBA" id="ARBA00023210"/>
    </source>
</evidence>
<accession>D1BA80</accession>
<feature type="domain" description="EngB-type G" evidence="11">
    <location>
        <begin position="21"/>
        <end position="193"/>
    </location>
</feature>
<keyword evidence="4" id="KW-0479">Metal-binding</keyword>
<dbReference type="AlphaFoldDB" id="D1BA80"/>
<dbReference type="GO" id="GO:0046872">
    <property type="term" value="F:metal ion binding"/>
    <property type="evidence" value="ECO:0007669"/>
    <property type="project" value="UniProtKB-KW"/>
</dbReference>
<dbReference type="GO" id="GO:0005829">
    <property type="term" value="C:cytosol"/>
    <property type="evidence" value="ECO:0007669"/>
    <property type="project" value="TreeGrafter"/>
</dbReference>
<evidence type="ECO:0000256" key="3">
    <source>
        <dbReference type="ARBA" id="ARBA00022618"/>
    </source>
</evidence>
<dbReference type="Proteomes" id="UP000002030">
    <property type="component" value="Chromosome"/>
</dbReference>
<dbReference type="Pfam" id="PF01926">
    <property type="entry name" value="MMR_HSR1"/>
    <property type="match status" value="1"/>
</dbReference>
<dbReference type="CDD" id="cd01876">
    <property type="entry name" value="YihA_EngB"/>
    <property type="match status" value="1"/>
</dbReference>
<dbReference type="HAMAP" id="MF_00321">
    <property type="entry name" value="GTPase_EngB"/>
    <property type="match status" value="1"/>
</dbReference>
<dbReference type="EnsemblBacteria" id="ACZ19183">
    <property type="protein sequence ID" value="ACZ19183"/>
    <property type="gene ID" value="Taci_0951"/>
</dbReference>
<dbReference type="NCBIfam" id="TIGR03598">
    <property type="entry name" value="GTPase_YsxC"/>
    <property type="match status" value="1"/>
</dbReference>
<evidence type="ECO:0000256" key="9">
    <source>
        <dbReference type="ARBA" id="ARBA00023306"/>
    </source>
</evidence>
<dbReference type="InterPro" id="IPR027417">
    <property type="entry name" value="P-loop_NTPase"/>
</dbReference>
<sequence length="201" mass="22472">MLWRAQLIACAYRYDQVPPHHLPEVVMVGRSNVGKSSLINAMIGQRLAKVSKTPGKTRSVNFFEVQGDPPFVLVDLPGYGFAARSGGELELWRRLIERYFRSSRVSLVLQLVDFRHGFLKNDRQMEEYLAGLQIPVGVVFTKLDKVSGSRRKSALDAYVKEGFRCSIGPFLVSSETKEGLGDLKSGLSLWLKEGSVPREGL</sequence>
<dbReference type="eggNOG" id="COG0218">
    <property type="taxonomic scope" value="Bacteria"/>
</dbReference>
<evidence type="ECO:0000256" key="1">
    <source>
        <dbReference type="ARBA" id="ARBA00001946"/>
    </source>
</evidence>
<keyword evidence="6" id="KW-0460">Magnesium</keyword>
<dbReference type="InterPro" id="IPR019987">
    <property type="entry name" value="GTP-bd_ribosome_bio_YsxC"/>
</dbReference>
<name>D1BA80_THEAS</name>
<dbReference type="KEGG" id="tai:Taci_0951"/>
<dbReference type="PROSITE" id="PS51706">
    <property type="entry name" value="G_ENGB"/>
    <property type="match status" value="1"/>
</dbReference>
<comment type="function">
    <text evidence="10">Necessary for normal cell division and for the maintenance of normal septation.</text>
</comment>
<evidence type="ECO:0000256" key="5">
    <source>
        <dbReference type="ARBA" id="ARBA00022741"/>
    </source>
</evidence>
<dbReference type="RefSeq" id="WP_012869698.1">
    <property type="nucleotide sequence ID" value="NC_013522.1"/>
</dbReference>
<evidence type="ECO:0000256" key="6">
    <source>
        <dbReference type="ARBA" id="ARBA00022842"/>
    </source>
</evidence>
<keyword evidence="3 10" id="KW-0132">Cell division</keyword>
<comment type="cofactor">
    <cofactor evidence="1">
        <name>Mg(2+)</name>
        <dbReference type="ChEBI" id="CHEBI:18420"/>
    </cofactor>
</comment>
<protein>
    <recommendedName>
        <fullName evidence="10">Probable GTP-binding protein EngB</fullName>
    </recommendedName>
</protein>
<dbReference type="GO" id="GO:0000917">
    <property type="term" value="P:division septum assembly"/>
    <property type="evidence" value="ECO:0007669"/>
    <property type="project" value="UniProtKB-KW"/>
</dbReference>
<dbReference type="PANTHER" id="PTHR11649:SF13">
    <property type="entry name" value="ENGB-TYPE G DOMAIN-CONTAINING PROTEIN"/>
    <property type="match status" value="1"/>
</dbReference>
<gene>
    <name evidence="10" type="primary">engB</name>
    <name evidence="12" type="ordered locus">Taci_0951</name>
</gene>
<keyword evidence="9 10" id="KW-0131">Cell cycle</keyword>
<dbReference type="PATRIC" id="fig|525903.6.peg.953"/>
<dbReference type="Gene3D" id="3.40.50.300">
    <property type="entry name" value="P-loop containing nucleotide triphosphate hydrolases"/>
    <property type="match status" value="1"/>
</dbReference>
<keyword evidence="8 10" id="KW-0717">Septation</keyword>
<dbReference type="InterPro" id="IPR030393">
    <property type="entry name" value="G_ENGB_dom"/>
</dbReference>
<evidence type="ECO:0000256" key="2">
    <source>
        <dbReference type="ARBA" id="ARBA00009638"/>
    </source>
</evidence>
<keyword evidence="13" id="KW-1185">Reference proteome</keyword>
<evidence type="ECO:0000256" key="4">
    <source>
        <dbReference type="ARBA" id="ARBA00022723"/>
    </source>
</evidence>
<dbReference type="PANTHER" id="PTHR11649">
    <property type="entry name" value="MSS1/TRME-RELATED GTP-BINDING PROTEIN"/>
    <property type="match status" value="1"/>
</dbReference>
<organism evidence="12 13">
    <name type="scientific">Thermanaerovibrio acidaminovorans (strain ATCC 49978 / DSM 6589 / Su883)</name>
    <name type="common">Selenomonas acidaminovorans</name>
    <dbReference type="NCBI Taxonomy" id="525903"/>
    <lineage>
        <taxon>Bacteria</taxon>
        <taxon>Thermotogati</taxon>
        <taxon>Synergistota</taxon>
        <taxon>Synergistia</taxon>
        <taxon>Synergistales</taxon>
        <taxon>Synergistaceae</taxon>
        <taxon>Thermanaerovibrio</taxon>
    </lineage>
</organism>
<dbReference type="EMBL" id="CP001818">
    <property type="protein sequence ID" value="ACZ19183.1"/>
    <property type="molecule type" value="Genomic_DNA"/>
</dbReference>
<dbReference type="GO" id="GO:0005525">
    <property type="term" value="F:GTP binding"/>
    <property type="evidence" value="ECO:0007669"/>
    <property type="project" value="UniProtKB-UniRule"/>
</dbReference>
<dbReference type="HOGENOM" id="CLU_033732_1_0_0"/>
<dbReference type="STRING" id="525903.Taci_0951"/>
<comment type="similarity">
    <text evidence="2 10">Belongs to the TRAFAC class TrmE-Era-EngA-EngB-Septin-like GTPase superfamily. EngB GTPase family.</text>
</comment>
<dbReference type="OrthoDB" id="9804921at2"/>
<reference evidence="12 13" key="1">
    <citation type="journal article" date="2009" name="Stand. Genomic Sci.">
        <title>Complete genome sequence of Thermanaerovibrio acidaminovorans type strain (Su883).</title>
        <authorList>
            <person name="Chovatia M."/>
            <person name="Sikorski J."/>
            <person name="Schroder M."/>
            <person name="Lapidus A."/>
            <person name="Nolan M."/>
            <person name="Tice H."/>
            <person name="Glavina Del Rio T."/>
            <person name="Copeland A."/>
            <person name="Cheng J.F."/>
            <person name="Lucas S."/>
            <person name="Chen F."/>
            <person name="Bruce D."/>
            <person name="Goodwin L."/>
            <person name="Pitluck S."/>
            <person name="Ivanova N."/>
            <person name="Mavromatis K."/>
            <person name="Ovchinnikova G."/>
            <person name="Pati A."/>
            <person name="Chen A."/>
            <person name="Palaniappan K."/>
            <person name="Land M."/>
            <person name="Hauser L."/>
            <person name="Chang Y.J."/>
            <person name="Jeffries C.D."/>
            <person name="Chain P."/>
            <person name="Saunders E."/>
            <person name="Detter J.C."/>
            <person name="Brettin T."/>
            <person name="Rohde M."/>
            <person name="Goker M."/>
            <person name="Spring S."/>
            <person name="Bristow J."/>
            <person name="Markowitz V."/>
            <person name="Hugenholtz P."/>
            <person name="Kyrpides N.C."/>
            <person name="Klenk H.P."/>
            <person name="Eisen J.A."/>
        </authorList>
    </citation>
    <scope>NUCLEOTIDE SEQUENCE [LARGE SCALE GENOMIC DNA]</scope>
    <source>
        <strain evidence="13">ATCC 49978 / DSM 6589 / Su883</strain>
    </source>
</reference>
<dbReference type="SUPFAM" id="SSF52540">
    <property type="entry name" value="P-loop containing nucleoside triphosphate hydrolases"/>
    <property type="match status" value="1"/>
</dbReference>
<dbReference type="InterPro" id="IPR006073">
    <property type="entry name" value="GTP-bd"/>
</dbReference>
<dbReference type="NCBIfam" id="TIGR00231">
    <property type="entry name" value="small_GTP"/>
    <property type="match status" value="1"/>
</dbReference>
<proteinExistence type="inferred from homology"/>
<evidence type="ECO:0000256" key="10">
    <source>
        <dbReference type="HAMAP-Rule" id="MF_00321"/>
    </source>
</evidence>
<keyword evidence="7 10" id="KW-0342">GTP-binding</keyword>
<dbReference type="InterPro" id="IPR005225">
    <property type="entry name" value="Small_GTP-bd"/>
</dbReference>